<proteinExistence type="predicted"/>
<reference evidence="1 2" key="1">
    <citation type="journal article" date="2005" name="Arch. Microbiol.">
        <title>The genome sequence of an anaerobic aromatic-degrading denitrifying bacterium, strain EbN1.</title>
        <authorList>
            <person name="Rabus R."/>
            <person name="Kube M."/>
            <person name="Heider J."/>
            <person name="Beck A."/>
            <person name="Heitmann K."/>
            <person name="Widdel F."/>
            <person name="Reinhardt R."/>
        </authorList>
    </citation>
    <scope>NUCLEOTIDE SEQUENCE [LARGE SCALE GENOMIC DNA]</scope>
    <source>
        <strain evidence="1 2">EbN1</strain>
    </source>
</reference>
<dbReference type="STRING" id="76114.ebA7264"/>
<evidence type="ECO:0000313" key="2">
    <source>
        <dbReference type="Proteomes" id="UP000006552"/>
    </source>
</evidence>
<dbReference type="OrthoDB" id="9934114at2"/>
<dbReference type="AlphaFoldDB" id="Q5NXH5"/>
<dbReference type="RefSeq" id="WP_011239882.1">
    <property type="nucleotide sequence ID" value="NC_006513.1"/>
</dbReference>
<dbReference type="HOGENOM" id="CLU_2476620_0_0_4"/>
<dbReference type="EMBL" id="CR555306">
    <property type="protein sequence ID" value="CAI10239.1"/>
    <property type="molecule type" value="Genomic_DNA"/>
</dbReference>
<organism evidence="1 2">
    <name type="scientific">Aromatoleum aromaticum (strain DSM 19018 / LMG 30748 / EbN1)</name>
    <name type="common">Azoarcus sp. (strain EbN1)</name>
    <dbReference type="NCBI Taxonomy" id="76114"/>
    <lineage>
        <taxon>Bacteria</taxon>
        <taxon>Pseudomonadati</taxon>
        <taxon>Pseudomonadota</taxon>
        <taxon>Betaproteobacteria</taxon>
        <taxon>Rhodocyclales</taxon>
        <taxon>Rhodocyclaceae</taxon>
        <taxon>Aromatoleum</taxon>
    </lineage>
</organism>
<accession>Q5NXH5</accession>
<evidence type="ECO:0000313" key="1">
    <source>
        <dbReference type="EMBL" id="CAI10239.1"/>
    </source>
</evidence>
<name>Q5NXH5_AROAE</name>
<protein>
    <submittedName>
        <fullName evidence="1">Uncharacterized protein</fullName>
    </submittedName>
</protein>
<gene>
    <name evidence="1" type="ORF">ebA7264</name>
</gene>
<dbReference type="KEGG" id="eba:ebA7264"/>
<keyword evidence="2" id="KW-1185">Reference proteome</keyword>
<sequence length="87" mass="9038">MQVLHTLKLILSLLPLILEAVRAIEAALPEGGQGAAKLALLRQTIEAAASTVTGGIGAFEQLWPAIERTVAAVVTLYNSTGAFKTAP</sequence>
<dbReference type="Proteomes" id="UP000006552">
    <property type="component" value="Chromosome"/>
</dbReference>